<gene>
    <name evidence="1" type="ORF">LOK49_LG02G03207</name>
</gene>
<sequence length="221" mass="25501">METLKRKTEQLNGRNNDINEEVNYAEQRSRKRRRVEVKLWQEDVQRITDDVQTLERQELEVRGLKKARKPAELGKRVVETIKEVEKLHENGGFCNGLLIDDPTCGHAIPAAESLVETTSVRNREKIWNFLMDDAVKKIGVRGKGGVGKTTIMKHINNQLLVETCTFNDVIWVTLSKAFKIKNLQRQIAKKLNLGLSDYEDKLRQRSKYITCFSKKRGMCSS</sequence>
<evidence type="ECO:0000313" key="1">
    <source>
        <dbReference type="EMBL" id="KAI8026025.1"/>
    </source>
</evidence>
<evidence type="ECO:0000313" key="2">
    <source>
        <dbReference type="Proteomes" id="UP001060215"/>
    </source>
</evidence>
<comment type="caution">
    <text evidence="1">The sequence shown here is derived from an EMBL/GenBank/DDBJ whole genome shotgun (WGS) entry which is preliminary data.</text>
</comment>
<dbReference type="EMBL" id="CM045760">
    <property type="protein sequence ID" value="KAI8026025.1"/>
    <property type="molecule type" value="Genomic_DNA"/>
</dbReference>
<dbReference type="Proteomes" id="UP001060215">
    <property type="component" value="Chromosome 3"/>
</dbReference>
<organism evidence="1 2">
    <name type="scientific">Camellia lanceoleosa</name>
    <dbReference type="NCBI Taxonomy" id="1840588"/>
    <lineage>
        <taxon>Eukaryota</taxon>
        <taxon>Viridiplantae</taxon>
        <taxon>Streptophyta</taxon>
        <taxon>Embryophyta</taxon>
        <taxon>Tracheophyta</taxon>
        <taxon>Spermatophyta</taxon>
        <taxon>Magnoliopsida</taxon>
        <taxon>eudicotyledons</taxon>
        <taxon>Gunneridae</taxon>
        <taxon>Pentapetalae</taxon>
        <taxon>asterids</taxon>
        <taxon>Ericales</taxon>
        <taxon>Theaceae</taxon>
        <taxon>Camellia</taxon>
    </lineage>
</organism>
<proteinExistence type="predicted"/>
<keyword evidence="2" id="KW-1185">Reference proteome</keyword>
<protein>
    <submittedName>
        <fullName evidence="1">Disease resistance protein RFL1</fullName>
    </submittedName>
</protein>
<accession>A0ACC0IMA7</accession>
<reference evidence="1 2" key="1">
    <citation type="journal article" date="2022" name="Plant J.">
        <title>Chromosome-level genome of Camellia lanceoleosa provides a valuable resource for understanding genome evolution and self-incompatibility.</title>
        <authorList>
            <person name="Gong W."/>
            <person name="Xiao S."/>
            <person name="Wang L."/>
            <person name="Liao Z."/>
            <person name="Chang Y."/>
            <person name="Mo W."/>
            <person name="Hu G."/>
            <person name="Li W."/>
            <person name="Zhao G."/>
            <person name="Zhu H."/>
            <person name="Hu X."/>
            <person name="Ji K."/>
            <person name="Xiang X."/>
            <person name="Song Q."/>
            <person name="Yuan D."/>
            <person name="Jin S."/>
            <person name="Zhang L."/>
        </authorList>
    </citation>
    <scope>NUCLEOTIDE SEQUENCE [LARGE SCALE GENOMIC DNA]</scope>
    <source>
        <strain evidence="1">SQ_2022a</strain>
    </source>
</reference>
<name>A0ACC0IMA7_9ERIC</name>